<dbReference type="GO" id="GO:0005524">
    <property type="term" value="F:ATP binding"/>
    <property type="evidence" value="ECO:0007669"/>
    <property type="project" value="UniProtKB-KW"/>
</dbReference>
<dbReference type="GO" id="GO:0007165">
    <property type="term" value="P:signal transduction"/>
    <property type="evidence" value="ECO:0007669"/>
    <property type="project" value="TreeGrafter"/>
</dbReference>
<dbReference type="GO" id="GO:0000307">
    <property type="term" value="C:cyclin-dependent protein kinase holoenzyme complex"/>
    <property type="evidence" value="ECO:0007669"/>
    <property type="project" value="TreeGrafter"/>
</dbReference>
<evidence type="ECO:0000313" key="8">
    <source>
        <dbReference type="Proteomes" id="UP000037136"/>
    </source>
</evidence>
<dbReference type="OrthoDB" id="413582at2759"/>
<dbReference type="SUPFAM" id="SSF56112">
    <property type="entry name" value="Protein kinase-like (PK-like)"/>
    <property type="match status" value="1"/>
</dbReference>
<dbReference type="GO" id="GO:0010468">
    <property type="term" value="P:regulation of gene expression"/>
    <property type="evidence" value="ECO:0007669"/>
    <property type="project" value="TreeGrafter"/>
</dbReference>
<evidence type="ECO:0000256" key="2">
    <source>
        <dbReference type="ARBA" id="ARBA00022741"/>
    </source>
</evidence>
<dbReference type="GO" id="GO:0005737">
    <property type="term" value="C:cytoplasm"/>
    <property type="evidence" value="ECO:0007669"/>
    <property type="project" value="TreeGrafter"/>
</dbReference>
<dbReference type="STRING" id="268505.A0A2A9PFX1"/>
<dbReference type="InterPro" id="IPR050108">
    <property type="entry name" value="CDK"/>
</dbReference>
<dbReference type="Gene3D" id="3.30.200.20">
    <property type="entry name" value="Phosphorylase Kinase, domain 1"/>
    <property type="match status" value="1"/>
</dbReference>
<dbReference type="EMBL" id="LAZP02000164">
    <property type="protein sequence ID" value="PFH59911.1"/>
    <property type="molecule type" value="Genomic_DNA"/>
</dbReference>
<gene>
    <name evidence="7" type="ORF">XA68_11710</name>
</gene>
<dbReference type="GO" id="GO:0030332">
    <property type="term" value="F:cyclin binding"/>
    <property type="evidence" value="ECO:0007669"/>
    <property type="project" value="TreeGrafter"/>
</dbReference>
<evidence type="ECO:0000313" key="7">
    <source>
        <dbReference type="EMBL" id="PFH59911.1"/>
    </source>
</evidence>
<dbReference type="Proteomes" id="UP000037136">
    <property type="component" value="Unassembled WGS sequence"/>
</dbReference>
<dbReference type="GO" id="GO:0000082">
    <property type="term" value="P:G1/S transition of mitotic cell cycle"/>
    <property type="evidence" value="ECO:0007669"/>
    <property type="project" value="TreeGrafter"/>
</dbReference>
<feature type="domain" description="Protein kinase" evidence="6">
    <location>
        <begin position="86"/>
        <end position="373"/>
    </location>
</feature>
<dbReference type="EC" id="2.7.11.22" evidence="1"/>
<evidence type="ECO:0000259" key="6">
    <source>
        <dbReference type="PROSITE" id="PS50011"/>
    </source>
</evidence>
<dbReference type="Pfam" id="PF00069">
    <property type="entry name" value="Pkinase"/>
    <property type="match status" value="1"/>
</dbReference>
<dbReference type="PANTHER" id="PTHR24056">
    <property type="entry name" value="CELL DIVISION PROTEIN KINASE"/>
    <property type="match status" value="1"/>
</dbReference>
<keyword evidence="2" id="KW-0547">Nucleotide-binding</keyword>
<accession>A0A2A9PFX1</accession>
<evidence type="ECO:0000256" key="3">
    <source>
        <dbReference type="ARBA" id="ARBA00022840"/>
    </source>
</evidence>
<dbReference type="GO" id="GO:0004693">
    <property type="term" value="F:cyclin-dependent protein serine/threonine kinase activity"/>
    <property type="evidence" value="ECO:0007669"/>
    <property type="project" value="UniProtKB-EC"/>
</dbReference>
<dbReference type="PANTHER" id="PTHR24056:SF576">
    <property type="entry name" value="SERINE_THREONINE-PROTEIN KINASE CSK1"/>
    <property type="match status" value="1"/>
</dbReference>
<comment type="catalytic activity">
    <reaction evidence="4">
        <text>L-threonyl-[protein] + ATP = O-phospho-L-threonyl-[protein] + ADP + H(+)</text>
        <dbReference type="Rhea" id="RHEA:46608"/>
        <dbReference type="Rhea" id="RHEA-COMP:11060"/>
        <dbReference type="Rhea" id="RHEA-COMP:11605"/>
        <dbReference type="ChEBI" id="CHEBI:15378"/>
        <dbReference type="ChEBI" id="CHEBI:30013"/>
        <dbReference type="ChEBI" id="CHEBI:30616"/>
        <dbReference type="ChEBI" id="CHEBI:61977"/>
        <dbReference type="ChEBI" id="CHEBI:456216"/>
        <dbReference type="EC" id="2.7.11.22"/>
    </reaction>
</comment>
<dbReference type="InterPro" id="IPR000719">
    <property type="entry name" value="Prot_kinase_dom"/>
</dbReference>
<comment type="caution">
    <text evidence="7">The sequence shown here is derived from an EMBL/GenBank/DDBJ whole genome shotgun (WGS) entry which is preliminary data.</text>
</comment>
<keyword evidence="8" id="KW-1185">Reference proteome</keyword>
<keyword evidence="3" id="KW-0067">ATP-binding</keyword>
<dbReference type="Gene3D" id="1.10.510.10">
    <property type="entry name" value="Transferase(Phosphotransferase) domain 1"/>
    <property type="match status" value="1"/>
</dbReference>
<dbReference type="SMART" id="SM00220">
    <property type="entry name" value="S_TKc"/>
    <property type="match status" value="1"/>
</dbReference>
<sequence length="379" mass="41435">MSPSSPWPSSLSALDRYEAIRRIQVAHPATDAVAIERRAYEDSASREEYDAACAGAARSPRPASIDLDAGDRVPPPPPPGIRIGPYHGCVFVSEGVTSRVYRSGDCALKVIVAHAPLEPHNPQREAKILRRLRPPCIPLLDVFRDQEQRLVLKFPFVPLTLGQLLAAGQPSLSTPRLRTIFTDTLRALEAIHADGIVHRDIKPSAVLVASPDGPAFLSDFGTAWHPDLSPPAEPVDGKVLDIGTGAYRAPEVLFAHRGYGPPVDMWGLGVMLAEAIRTPPRPPFESRSVDEDGNQLGLILSIFKTLGTPTPETWPEARTFSVSPFELWTVFPPRSWTEILPDVDPLFREMVAALVRYDGRRASATEALGFRCLATDELS</sequence>
<evidence type="ECO:0000256" key="1">
    <source>
        <dbReference type="ARBA" id="ARBA00012425"/>
    </source>
</evidence>
<name>A0A2A9PFX1_OPHUN</name>
<comment type="catalytic activity">
    <reaction evidence="5">
        <text>L-seryl-[protein] + ATP = O-phospho-L-seryl-[protein] + ADP + H(+)</text>
        <dbReference type="Rhea" id="RHEA:17989"/>
        <dbReference type="Rhea" id="RHEA-COMP:9863"/>
        <dbReference type="Rhea" id="RHEA-COMP:11604"/>
        <dbReference type="ChEBI" id="CHEBI:15378"/>
        <dbReference type="ChEBI" id="CHEBI:29999"/>
        <dbReference type="ChEBI" id="CHEBI:30616"/>
        <dbReference type="ChEBI" id="CHEBI:83421"/>
        <dbReference type="ChEBI" id="CHEBI:456216"/>
        <dbReference type="EC" id="2.7.11.22"/>
    </reaction>
</comment>
<organism evidence="7 8">
    <name type="scientific">Ophiocordyceps unilateralis</name>
    <name type="common">Zombie-ant fungus</name>
    <name type="synonym">Torrubia unilateralis</name>
    <dbReference type="NCBI Taxonomy" id="268505"/>
    <lineage>
        <taxon>Eukaryota</taxon>
        <taxon>Fungi</taxon>
        <taxon>Dikarya</taxon>
        <taxon>Ascomycota</taxon>
        <taxon>Pezizomycotina</taxon>
        <taxon>Sordariomycetes</taxon>
        <taxon>Hypocreomycetidae</taxon>
        <taxon>Hypocreales</taxon>
        <taxon>Ophiocordycipitaceae</taxon>
        <taxon>Ophiocordyceps</taxon>
    </lineage>
</organism>
<dbReference type="GO" id="GO:0010389">
    <property type="term" value="P:regulation of G2/M transition of mitotic cell cycle"/>
    <property type="evidence" value="ECO:0007669"/>
    <property type="project" value="TreeGrafter"/>
</dbReference>
<dbReference type="InterPro" id="IPR011009">
    <property type="entry name" value="Kinase-like_dom_sf"/>
</dbReference>
<evidence type="ECO:0000256" key="5">
    <source>
        <dbReference type="ARBA" id="ARBA00048367"/>
    </source>
</evidence>
<proteinExistence type="predicted"/>
<reference evidence="7 8" key="2">
    <citation type="journal article" date="2017" name="Sci. Rep.">
        <title>Ant-infecting Ophiocordyceps genomes reveal a high diversity of potential behavioral manipulation genes and a possible major role for enterotoxins.</title>
        <authorList>
            <person name="de Bekker C."/>
            <person name="Ohm R.A."/>
            <person name="Evans H.C."/>
            <person name="Brachmann A."/>
            <person name="Hughes D.P."/>
        </authorList>
    </citation>
    <scope>NUCLEOTIDE SEQUENCE [LARGE SCALE GENOMIC DNA]</scope>
    <source>
        <strain evidence="7 8">SC16a</strain>
    </source>
</reference>
<dbReference type="PROSITE" id="PS50011">
    <property type="entry name" value="PROTEIN_KINASE_DOM"/>
    <property type="match status" value="1"/>
</dbReference>
<reference evidence="7 8" key="1">
    <citation type="journal article" date="2015" name="BMC Genomics">
        <title>Gene expression during zombie ant biting behavior reflects the complexity underlying fungal parasitic behavioral manipulation.</title>
        <authorList>
            <person name="de Bekker C."/>
            <person name="Ohm R.A."/>
            <person name="Loreto R.G."/>
            <person name="Sebastian A."/>
            <person name="Albert I."/>
            <person name="Merrow M."/>
            <person name="Brachmann A."/>
            <person name="Hughes D.P."/>
        </authorList>
    </citation>
    <scope>NUCLEOTIDE SEQUENCE [LARGE SCALE GENOMIC DNA]</scope>
    <source>
        <strain evidence="7 8">SC16a</strain>
    </source>
</reference>
<evidence type="ECO:0000256" key="4">
    <source>
        <dbReference type="ARBA" id="ARBA00047811"/>
    </source>
</evidence>
<dbReference type="AlphaFoldDB" id="A0A2A9PFX1"/>
<protein>
    <recommendedName>
        <fullName evidence="1">cyclin-dependent kinase</fullName>
        <ecNumber evidence="1">2.7.11.22</ecNumber>
    </recommendedName>
</protein>
<dbReference type="GO" id="GO:0005634">
    <property type="term" value="C:nucleus"/>
    <property type="evidence" value="ECO:0007669"/>
    <property type="project" value="TreeGrafter"/>
</dbReference>